<evidence type="ECO:0000256" key="1">
    <source>
        <dbReference type="SAM" id="MobiDB-lite"/>
    </source>
</evidence>
<protein>
    <submittedName>
        <fullName evidence="2">Uncharacterized protein</fullName>
    </submittedName>
</protein>
<evidence type="ECO:0000313" key="2">
    <source>
        <dbReference type="EMBL" id="GII40781.1"/>
    </source>
</evidence>
<keyword evidence="3" id="KW-1185">Reference proteome</keyword>
<sequence length="154" mass="16293">MSSSAAPRLSGTRGASWTDERLTWGSSPTRCKGVCPVPKAGVVISGSIKGALSPSRVLYAAGLTHRQVTHGRLEWFTGLSRLIEAPRNVPNFGDMATVRNLSLVSGDFPQPSCAVLSEVRIALRPPAAPHPSAWARRIQVTARGTPGLEAPTTL</sequence>
<dbReference type="AlphaFoldDB" id="A0A8J3UA27"/>
<reference evidence="2 3" key="1">
    <citation type="submission" date="2021-01" db="EMBL/GenBank/DDBJ databases">
        <title>Whole genome shotgun sequence of Planotetraspora phitsanulokensis NBRC 104273.</title>
        <authorList>
            <person name="Komaki H."/>
            <person name="Tamura T."/>
        </authorList>
    </citation>
    <scope>NUCLEOTIDE SEQUENCE [LARGE SCALE GENOMIC DNA]</scope>
    <source>
        <strain evidence="2 3">NBRC 104273</strain>
    </source>
</reference>
<accession>A0A8J3UA27</accession>
<organism evidence="2 3">
    <name type="scientific">Planotetraspora phitsanulokensis</name>
    <dbReference type="NCBI Taxonomy" id="575192"/>
    <lineage>
        <taxon>Bacteria</taxon>
        <taxon>Bacillati</taxon>
        <taxon>Actinomycetota</taxon>
        <taxon>Actinomycetes</taxon>
        <taxon>Streptosporangiales</taxon>
        <taxon>Streptosporangiaceae</taxon>
        <taxon>Planotetraspora</taxon>
    </lineage>
</organism>
<dbReference type="EMBL" id="BOOP01000028">
    <property type="protein sequence ID" value="GII40781.1"/>
    <property type="molecule type" value="Genomic_DNA"/>
</dbReference>
<dbReference type="Proteomes" id="UP000622547">
    <property type="component" value="Unassembled WGS sequence"/>
</dbReference>
<comment type="caution">
    <text evidence="2">The sequence shown here is derived from an EMBL/GenBank/DDBJ whole genome shotgun (WGS) entry which is preliminary data.</text>
</comment>
<feature type="region of interest" description="Disordered" evidence="1">
    <location>
        <begin position="1"/>
        <end position="22"/>
    </location>
</feature>
<name>A0A8J3UA27_9ACTN</name>
<proteinExistence type="predicted"/>
<evidence type="ECO:0000313" key="3">
    <source>
        <dbReference type="Proteomes" id="UP000622547"/>
    </source>
</evidence>
<gene>
    <name evidence="2" type="ORF">Pph01_57840</name>
</gene>